<dbReference type="EMBL" id="PYAU01000001">
    <property type="protein sequence ID" value="PSL37619.1"/>
    <property type="molecule type" value="Genomic_DNA"/>
</dbReference>
<accession>A0A2P8GUH8</accession>
<feature type="signal peptide" evidence="1">
    <location>
        <begin position="1"/>
        <end position="22"/>
    </location>
</feature>
<feature type="chain" id="PRO_5039545983" description="Glycosyl hydrolase family 32" evidence="1">
    <location>
        <begin position="23"/>
        <end position="433"/>
    </location>
</feature>
<keyword evidence="1" id="KW-0732">Signal</keyword>
<dbReference type="SUPFAM" id="SSF75005">
    <property type="entry name" value="Arabinanase/levansucrase/invertase"/>
    <property type="match status" value="1"/>
</dbReference>
<evidence type="ECO:0000313" key="3">
    <source>
        <dbReference type="Proteomes" id="UP000241203"/>
    </source>
</evidence>
<comment type="caution">
    <text evidence="2">The sequence shown here is derived from an EMBL/GenBank/DDBJ whole genome shotgun (WGS) entry which is preliminary data.</text>
</comment>
<dbReference type="Proteomes" id="UP000241203">
    <property type="component" value="Unassembled WGS sequence"/>
</dbReference>
<proteinExistence type="predicted"/>
<name>A0A2P8GUH8_9MICO</name>
<organism evidence="2 3">
    <name type="scientific">Labedella gwakjiensis</name>
    <dbReference type="NCBI Taxonomy" id="390269"/>
    <lineage>
        <taxon>Bacteria</taxon>
        <taxon>Bacillati</taxon>
        <taxon>Actinomycetota</taxon>
        <taxon>Actinomycetes</taxon>
        <taxon>Micrococcales</taxon>
        <taxon>Microbacteriaceae</taxon>
        <taxon>Labedella</taxon>
    </lineage>
</organism>
<dbReference type="PROSITE" id="PS51318">
    <property type="entry name" value="TAT"/>
    <property type="match status" value="1"/>
</dbReference>
<protein>
    <recommendedName>
        <fullName evidence="4">Glycosyl hydrolase family 32</fullName>
    </recommendedName>
</protein>
<dbReference type="OrthoDB" id="1413930at2"/>
<sequence>MSRHPRSRFMRLAALAAAGALALGATVTEYSPPSAVALAPLPVFTEVGEITVDSQLTYNPTGEQIFPSVLHASEYFANPLGEWYLYYAPHENPGGISLMYADDLDGPWTEHTANPVVANVWQPHYSTYHVSSPDVIWNTQADKLFLYFHGGNDVTRIASSDDGITFDYEKIAVDNAASGTGVTETSYARVFPHPDPASIYEYAMFYMDKLGNKRRIRVAESVDGLDWVVRPTPLVGGGSDGDNVSGGNLWEWEGQLYVIYHAGSGRIHSRTVDPTLTTTGPLVALYGLPDPADPTKLIRAAAPEIVSAEGKTYLFYEQGDRLNATISLAVSDAYPSDQPFDVDATATSTCANGVARVTVRAHNESGRAVDIGIATSYGGRQFNGVADGATVAPTLSSGGASIPSGTATITLVVRPNGVATSATITAPYTAITC</sequence>
<evidence type="ECO:0008006" key="4">
    <source>
        <dbReference type="Google" id="ProtNLM"/>
    </source>
</evidence>
<reference evidence="2 3" key="1">
    <citation type="submission" date="2018-03" db="EMBL/GenBank/DDBJ databases">
        <title>Genomic Encyclopedia of Archaeal and Bacterial Type Strains, Phase II (KMG-II): from individual species to whole genera.</title>
        <authorList>
            <person name="Goeker M."/>
        </authorList>
    </citation>
    <scope>NUCLEOTIDE SEQUENCE [LARGE SCALE GENOMIC DNA]</scope>
    <source>
        <strain evidence="2 3">DSM 21548</strain>
    </source>
</reference>
<evidence type="ECO:0000313" key="2">
    <source>
        <dbReference type="EMBL" id="PSL37619.1"/>
    </source>
</evidence>
<dbReference type="AlphaFoldDB" id="A0A2P8GUH8"/>
<evidence type="ECO:0000256" key="1">
    <source>
        <dbReference type="SAM" id="SignalP"/>
    </source>
</evidence>
<gene>
    <name evidence="2" type="ORF">CLV49_1226</name>
</gene>
<dbReference type="InterPro" id="IPR006311">
    <property type="entry name" value="TAT_signal"/>
</dbReference>
<dbReference type="InterPro" id="IPR023296">
    <property type="entry name" value="Glyco_hydro_beta-prop_sf"/>
</dbReference>
<dbReference type="Gene3D" id="2.115.10.20">
    <property type="entry name" value="Glycosyl hydrolase domain, family 43"/>
    <property type="match status" value="2"/>
</dbReference>
<dbReference type="RefSeq" id="WP_146145355.1">
    <property type="nucleotide sequence ID" value="NZ_PYAU01000001.1"/>
</dbReference>